<dbReference type="InterPro" id="IPR029063">
    <property type="entry name" value="SAM-dependent_MTases_sf"/>
</dbReference>
<dbReference type="SUPFAM" id="SSF53448">
    <property type="entry name" value="Nucleotide-diphospho-sugar transferases"/>
    <property type="match status" value="2"/>
</dbReference>
<evidence type="ECO:0000259" key="4">
    <source>
        <dbReference type="Pfam" id="PF08484"/>
    </source>
</evidence>
<feature type="domain" description="Glycosyltransferase 2-like" evidence="2">
    <location>
        <begin position="668"/>
        <end position="793"/>
    </location>
</feature>
<proteinExistence type="predicted"/>
<dbReference type="Pfam" id="PF00535">
    <property type="entry name" value="Glycos_transf_2"/>
    <property type="match status" value="2"/>
</dbReference>
<dbReference type="InterPro" id="IPR013630">
    <property type="entry name" value="Methyltransf_Zn-bd_dom_put"/>
</dbReference>
<dbReference type="RefSeq" id="WP_425569749.1">
    <property type="nucleotide sequence ID" value="NZ_BAABFB010000007.1"/>
</dbReference>
<reference evidence="6" key="1">
    <citation type="journal article" date="2019" name="Int. J. Syst. Evol. Microbiol.">
        <title>The Global Catalogue of Microorganisms (GCM) 10K type strain sequencing project: providing services to taxonomists for standard genome sequencing and annotation.</title>
        <authorList>
            <consortium name="The Broad Institute Genomics Platform"/>
            <consortium name="The Broad Institute Genome Sequencing Center for Infectious Disease"/>
            <person name="Wu L."/>
            <person name="Ma J."/>
        </authorList>
    </citation>
    <scope>NUCLEOTIDE SEQUENCE [LARGE SCALE GENOMIC DNA]</scope>
    <source>
        <strain evidence="6">JCM 32206</strain>
    </source>
</reference>
<dbReference type="CDD" id="cd06533">
    <property type="entry name" value="Glyco_transf_WecG_TagA"/>
    <property type="match status" value="1"/>
</dbReference>
<evidence type="ECO:0000313" key="6">
    <source>
        <dbReference type="Proteomes" id="UP001501183"/>
    </source>
</evidence>
<dbReference type="Pfam" id="PF08421">
    <property type="entry name" value="Methyltransf_13"/>
    <property type="match status" value="1"/>
</dbReference>
<dbReference type="Gene3D" id="3.90.550.10">
    <property type="entry name" value="Spore Coat Polysaccharide Biosynthesis Protein SpsA, Chain A"/>
    <property type="match status" value="2"/>
</dbReference>
<dbReference type="Pfam" id="PF03808">
    <property type="entry name" value="Glyco_tran_WecG"/>
    <property type="match status" value="1"/>
</dbReference>
<organism evidence="5 6">
    <name type="scientific">Rhodococcus olei</name>
    <dbReference type="NCBI Taxonomy" id="2161675"/>
    <lineage>
        <taxon>Bacteria</taxon>
        <taxon>Bacillati</taxon>
        <taxon>Actinomycetota</taxon>
        <taxon>Actinomycetes</taxon>
        <taxon>Mycobacteriales</taxon>
        <taxon>Nocardiaceae</taxon>
        <taxon>Rhodococcus</taxon>
    </lineage>
</organism>
<dbReference type="Proteomes" id="UP001501183">
    <property type="component" value="Unassembled WGS sequence"/>
</dbReference>
<dbReference type="SUPFAM" id="SSF53335">
    <property type="entry name" value="S-adenosyl-L-methionine-dependent methyltransferases"/>
    <property type="match status" value="1"/>
</dbReference>
<evidence type="ECO:0000256" key="1">
    <source>
        <dbReference type="SAM" id="MobiDB-lite"/>
    </source>
</evidence>
<protein>
    <recommendedName>
        <fullName evidence="7">Exopolysaccharide biosynthesis WecB/TagA/CpsF family protein</fullName>
    </recommendedName>
</protein>
<feature type="region of interest" description="Disordered" evidence="1">
    <location>
        <begin position="1226"/>
        <end position="1253"/>
    </location>
</feature>
<dbReference type="InterPro" id="IPR029044">
    <property type="entry name" value="Nucleotide-diphossugar_trans"/>
</dbReference>
<accession>A0ABP8NU06</accession>
<dbReference type="PANTHER" id="PTHR43179">
    <property type="entry name" value="RHAMNOSYLTRANSFERASE WBBL"/>
    <property type="match status" value="1"/>
</dbReference>
<dbReference type="InterPro" id="IPR038576">
    <property type="entry name" value="Methyltransf_Zn-bd_dom_put_sf"/>
</dbReference>
<feature type="domain" description="Methyltransferase putative zinc binding" evidence="3">
    <location>
        <begin position="3"/>
        <end position="57"/>
    </location>
</feature>
<dbReference type="Pfam" id="PF08484">
    <property type="entry name" value="Methyltransf_14"/>
    <property type="match status" value="1"/>
</dbReference>
<feature type="domain" description="C-methyltransferase" evidence="4">
    <location>
        <begin position="207"/>
        <end position="349"/>
    </location>
</feature>
<dbReference type="InterPro" id="IPR004629">
    <property type="entry name" value="WecG_TagA_CpsF"/>
</dbReference>
<evidence type="ECO:0000259" key="2">
    <source>
        <dbReference type="Pfam" id="PF00535"/>
    </source>
</evidence>
<evidence type="ECO:0000313" key="5">
    <source>
        <dbReference type="EMBL" id="GAA4471095.1"/>
    </source>
</evidence>
<dbReference type="InterPro" id="IPR013691">
    <property type="entry name" value="MeTrfase_14"/>
</dbReference>
<comment type="caution">
    <text evidence="5">The sequence shown here is derived from an EMBL/GenBank/DDBJ whole genome shotgun (WGS) entry which is preliminary data.</text>
</comment>
<name>A0ABP8NU06_9NOCA</name>
<dbReference type="EMBL" id="BAABFB010000007">
    <property type="protein sequence ID" value="GAA4471095.1"/>
    <property type="molecule type" value="Genomic_DNA"/>
</dbReference>
<dbReference type="InterPro" id="IPR001173">
    <property type="entry name" value="Glyco_trans_2-like"/>
</dbReference>
<evidence type="ECO:0000259" key="3">
    <source>
        <dbReference type="Pfam" id="PF08421"/>
    </source>
</evidence>
<dbReference type="CDD" id="cd04186">
    <property type="entry name" value="GT_2_like_c"/>
    <property type="match status" value="1"/>
</dbReference>
<sequence length="1253" mass="135904">MECRGCGSTATDRVLDLGRVPAADWFPLASTPVSPDEISHPLAMELCRVCGLAQLAEDDTTTQEPRGVEPQALKDQAADAVRLLDNAGWLRGDTAIEYGSPHGGSWLPLLADRGYRVPRPGTRASLVLDCFGIMHERDQRVAFQERARSTAGDGVLLLQFHSLMTIVGHGQWNALRHGHFAYYSLTALTRLLAESGMGVADAWEFPLYGGTVLVAASADRATVGSATVHRILRQENAFGVTDPTAVRRLQDAADRHAETLRGRLEAMAADGRHLYAYGAASRAVALFARAGIDRRLVAAVADASTAKWGRRMPGTDIPIVPPRQLVEADPDRVLVTVPDLLPELRRQYPERPDWWVVDLPGASPCASRRMPHTDTSSPHRPPWPRMVVDQVPVDLLDRESAIELIFDALTAAGSLAVASANLDHIHHFGADASWANRPPAVSRDGPIADMRWLTLLDGVPLVRKAKAETGRAWPKLSGSDLLDPILARSAADGVRVGFLGGSAAAHRRLHTALAERYPTLETVGAWAPERSELTDSAASVRLAHEIRGTRVEILVVSLGKPLQENWIAWYGLETGARVFLAFGAAVDFLAGRVRRAPQWVADAGLEWAWRLSREPRRLAHRYLVEAPPALVRLERRSRAIAAAPPESDRATTAHGRFVPPGRQAEVAVVVVTYNSEPDLPGLIAGLRVTAADHAIRVIVADNRSSDGTVRFIENQPDIELVGTGGNLGYAGGINAALPLAGPSTAVLILNPDIRLHRGAVTRLLAALGDPRVGAVVPLILDSDGTVYPSVRREPSLTRTVGDALFGGRIRRRPAALSEIDHVSSHYLRSHDIDWATGAAILVRSSLVRQVGDWNEEFFLYSEETDYFRRIRDAGHRVRFEPAAVVTHRGGGSGTSSDLATLMSVNRVRYAERFHGAPYSALFRGSVALAEMLRSYDADHRRTLAVLLRRNRWSDLPTASKSALDGHDSARRDRGAVIVPAYNEADVIERTLAPLSGAAAGGVIELVVVCNGCHDRTAEIARAVPGTTVLELDRGSKPAALDAGDEAATLWPRVYLDADIQISSAAVLQVLDRLSDGDVLAARPASRYDHRHASTLVRSYFRARERIPDFRATMWGAGVYGLTESGHQRVGLFSDHVADDLFVDAQFEADEKTVVSTLPSVVTTPTDAKSLLLILRRWHRGTLHEARALDRTGQGTARALLHTIRGPGSAADAVVYAGMALAARWNPGTSGPPAWERDASSRSGLIRPRRDSQP</sequence>
<dbReference type="Gene3D" id="3.40.50.150">
    <property type="entry name" value="Vaccinia Virus protein VP39"/>
    <property type="match status" value="1"/>
</dbReference>
<keyword evidence="6" id="KW-1185">Reference proteome</keyword>
<dbReference type="Gene3D" id="6.20.50.110">
    <property type="entry name" value="Methyltransferase, zinc-binding domain"/>
    <property type="match status" value="1"/>
</dbReference>
<dbReference type="NCBIfam" id="TIGR00696">
    <property type="entry name" value="wecG_tagA_cpsF"/>
    <property type="match status" value="1"/>
</dbReference>
<evidence type="ECO:0008006" key="7">
    <source>
        <dbReference type="Google" id="ProtNLM"/>
    </source>
</evidence>
<feature type="domain" description="Glycosyltransferase 2-like" evidence="2">
    <location>
        <begin position="976"/>
        <end position="1093"/>
    </location>
</feature>
<gene>
    <name evidence="5" type="ORF">GCM10023094_01120</name>
</gene>
<dbReference type="PANTHER" id="PTHR43179:SF7">
    <property type="entry name" value="RHAMNOSYLTRANSFERASE WBBL"/>
    <property type="match status" value="1"/>
</dbReference>
<dbReference type="Gene3D" id="3.40.50.720">
    <property type="entry name" value="NAD(P)-binding Rossmann-like Domain"/>
    <property type="match status" value="1"/>
</dbReference>